<sequence length="577" mass="67242">MKLKIIALLLLYIPILTIGQIPRVQKLIDGKPCDTCFVKHDMSFSNILPYVSIGTYSNPQRLSDKLKEFKVNEFTKDEKASYSKFFESHRHIITDSIFRLVFVTENDDKRYWPIRHDYKNYDYKEVEILIEKNNKILNNWQILDKLPPVYGYQLNRFTDGDSKNGISEPWASTHQTDDIHLYYDDIITFTFRKSDTKEIIQTTHIKRILDKPKKFVYYQTQTNSKGIKESLQSFLNDPLNSDFIRNKDTTNSFELRRNNLGVLVFNSLEEGEEIEFTLDKQTGWKSIQKNGKSAFEHKFIILDNEDIPPGTNKTLYLRYKNQPETEIPITIRGVEDLTQTSIFKIIAGFMLASLLFGSWFYFKNKLIKKKLADLNKKNKAIETQLSLLSGQLNPHFLFNSLNAIQGTIMNKDFETANAYISDVASFMRRVMDDGKKEFISLSEELKLEEDYLQLENKRKPFTYTIQISPSITTNAIDFPPLLLQPILENAIRHGLKNEIVNPHIGIKILEKNLDLIFQITDNGKYWDVSKAQNGQGLSLTHKRISIYNEKLDAMKITMDITYQEGTLTRFTFKNWLA</sequence>
<evidence type="ECO:0000256" key="2">
    <source>
        <dbReference type="SAM" id="Phobius"/>
    </source>
</evidence>
<name>A0ABS7Z0N1_9SPHI</name>
<organism evidence="4 5">
    <name type="scientific">Sphingobacterium bovistauri</name>
    <dbReference type="NCBI Taxonomy" id="2781959"/>
    <lineage>
        <taxon>Bacteria</taxon>
        <taxon>Pseudomonadati</taxon>
        <taxon>Bacteroidota</taxon>
        <taxon>Sphingobacteriia</taxon>
        <taxon>Sphingobacteriales</taxon>
        <taxon>Sphingobacteriaceae</taxon>
        <taxon>Sphingobacterium</taxon>
    </lineage>
</organism>
<dbReference type="EMBL" id="JADEYP010000001">
    <property type="protein sequence ID" value="MCA5003724.1"/>
    <property type="molecule type" value="Genomic_DNA"/>
</dbReference>
<dbReference type="Pfam" id="PF06580">
    <property type="entry name" value="His_kinase"/>
    <property type="match status" value="1"/>
</dbReference>
<dbReference type="RefSeq" id="WP_225551058.1">
    <property type="nucleotide sequence ID" value="NZ_JADEYP010000001.1"/>
</dbReference>
<dbReference type="InterPro" id="IPR010559">
    <property type="entry name" value="Sig_transdc_His_kin_internal"/>
</dbReference>
<keyword evidence="4" id="KW-0418">Kinase</keyword>
<dbReference type="InterPro" id="IPR036890">
    <property type="entry name" value="HATPase_C_sf"/>
</dbReference>
<feature type="coiled-coil region" evidence="1">
    <location>
        <begin position="364"/>
        <end position="391"/>
    </location>
</feature>
<protein>
    <submittedName>
        <fullName evidence="4">Histidine kinase</fullName>
    </submittedName>
</protein>
<dbReference type="PANTHER" id="PTHR34220:SF7">
    <property type="entry name" value="SENSOR HISTIDINE KINASE YPDA"/>
    <property type="match status" value="1"/>
</dbReference>
<keyword evidence="4" id="KW-0808">Transferase</keyword>
<comment type="caution">
    <text evidence="4">The sequence shown here is derived from an EMBL/GenBank/DDBJ whole genome shotgun (WGS) entry which is preliminary data.</text>
</comment>
<evidence type="ECO:0000313" key="4">
    <source>
        <dbReference type="EMBL" id="MCA5003724.1"/>
    </source>
</evidence>
<feature type="transmembrane region" description="Helical" evidence="2">
    <location>
        <begin position="342"/>
        <end position="362"/>
    </location>
</feature>
<proteinExistence type="predicted"/>
<evidence type="ECO:0000256" key="1">
    <source>
        <dbReference type="SAM" id="Coils"/>
    </source>
</evidence>
<keyword evidence="5" id="KW-1185">Reference proteome</keyword>
<evidence type="ECO:0000313" key="5">
    <source>
        <dbReference type="Proteomes" id="UP001165302"/>
    </source>
</evidence>
<dbReference type="Proteomes" id="UP001165302">
    <property type="component" value="Unassembled WGS sequence"/>
</dbReference>
<dbReference type="GO" id="GO:0016301">
    <property type="term" value="F:kinase activity"/>
    <property type="evidence" value="ECO:0007669"/>
    <property type="project" value="UniProtKB-KW"/>
</dbReference>
<gene>
    <name evidence="4" type="ORF">IPZ78_01010</name>
</gene>
<reference evidence="4" key="1">
    <citation type="submission" date="2020-10" db="EMBL/GenBank/DDBJ databases">
        <authorList>
            <person name="Lu T."/>
            <person name="Wang Q."/>
            <person name="Han X."/>
        </authorList>
    </citation>
    <scope>NUCLEOTIDE SEQUENCE</scope>
    <source>
        <strain evidence="4">WQ 366</strain>
    </source>
</reference>
<evidence type="ECO:0000259" key="3">
    <source>
        <dbReference type="Pfam" id="PF06580"/>
    </source>
</evidence>
<dbReference type="PANTHER" id="PTHR34220">
    <property type="entry name" value="SENSOR HISTIDINE KINASE YPDA"/>
    <property type="match status" value="1"/>
</dbReference>
<dbReference type="InterPro" id="IPR050640">
    <property type="entry name" value="Bact_2-comp_sensor_kinase"/>
</dbReference>
<keyword evidence="2" id="KW-0812">Transmembrane</keyword>
<dbReference type="SUPFAM" id="SSF55874">
    <property type="entry name" value="ATPase domain of HSP90 chaperone/DNA topoisomerase II/histidine kinase"/>
    <property type="match status" value="1"/>
</dbReference>
<accession>A0ABS7Z0N1</accession>
<dbReference type="Gene3D" id="3.30.565.10">
    <property type="entry name" value="Histidine kinase-like ATPase, C-terminal domain"/>
    <property type="match status" value="1"/>
</dbReference>
<feature type="domain" description="Signal transduction histidine kinase internal region" evidence="3">
    <location>
        <begin position="384"/>
        <end position="458"/>
    </location>
</feature>
<keyword evidence="1" id="KW-0175">Coiled coil</keyword>
<keyword evidence="2" id="KW-0472">Membrane</keyword>
<keyword evidence="2" id="KW-1133">Transmembrane helix</keyword>